<sequence length="128" mass="13791">MPYARPALFLAILTAAIGLGELVYFSAGYLPRQWLPIILWAAVPALLFYWLASRFVRSVAAARIVCTALGLALAIGAYGAWDVTLGPGRNESLSGLILLGVPVYQNALFLAGLLIAWIVERRFKSAAV</sequence>
<evidence type="ECO:0000313" key="3">
    <source>
        <dbReference type="Proteomes" id="UP000440694"/>
    </source>
</evidence>
<keyword evidence="1" id="KW-0812">Transmembrane</keyword>
<dbReference type="EMBL" id="WMBQ01000001">
    <property type="protein sequence ID" value="MTD95059.1"/>
    <property type="molecule type" value="Genomic_DNA"/>
</dbReference>
<evidence type="ECO:0000313" key="2">
    <source>
        <dbReference type="EMBL" id="MTD95059.1"/>
    </source>
</evidence>
<dbReference type="RefSeq" id="WP_154739407.1">
    <property type="nucleotide sequence ID" value="NZ_WMBQ01000001.1"/>
</dbReference>
<comment type="caution">
    <text evidence="2">The sequence shown here is derived from an EMBL/GenBank/DDBJ whole genome shotgun (WGS) entry which is preliminary data.</text>
</comment>
<evidence type="ECO:0000256" key="1">
    <source>
        <dbReference type="SAM" id="Phobius"/>
    </source>
</evidence>
<dbReference type="AlphaFoldDB" id="A0A6I3KKS6"/>
<gene>
    <name evidence="2" type="ORF">GIW81_12025</name>
</gene>
<organism evidence="2 3">
    <name type="scientific">Hyphomicrobium album</name>
    <dbReference type="NCBI Taxonomy" id="2665159"/>
    <lineage>
        <taxon>Bacteria</taxon>
        <taxon>Pseudomonadati</taxon>
        <taxon>Pseudomonadota</taxon>
        <taxon>Alphaproteobacteria</taxon>
        <taxon>Hyphomicrobiales</taxon>
        <taxon>Hyphomicrobiaceae</taxon>
        <taxon>Hyphomicrobium</taxon>
    </lineage>
</organism>
<proteinExistence type="predicted"/>
<feature type="transmembrane region" description="Helical" evidence="1">
    <location>
        <begin position="7"/>
        <end position="27"/>
    </location>
</feature>
<keyword evidence="3" id="KW-1185">Reference proteome</keyword>
<accession>A0A6I3KKS6</accession>
<keyword evidence="1" id="KW-1133">Transmembrane helix</keyword>
<feature type="transmembrane region" description="Helical" evidence="1">
    <location>
        <begin position="93"/>
        <end position="119"/>
    </location>
</feature>
<dbReference type="Proteomes" id="UP000440694">
    <property type="component" value="Unassembled WGS sequence"/>
</dbReference>
<protein>
    <recommendedName>
        <fullName evidence="4">Transmembrane protein</fullName>
    </recommendedName>
</protein>
<name>A0A6I3KKS6_9HYPH</name>
<reference evidence="2 3" key="1">
    <citation type="submission" date="2019-11" db="EMBL/GenBank/DDBJ databases">
        <title>Identification of a novel strain.</title>
        <authorList>
            <person name="Xu Q."/>
            <person name="Wang G."/>
        </authorList>
    </citation>
    <scope>NUCLEOTIDE SEQUENCE [LARGE SCALE GENOMIC DNA]</scope>
    <source>
        <strain evidence="3">xq</strain>
    </source>
</reference>
<keyword evidence="1" id="KW-0472">Membrane</keyword>
<evidence type="ECO:0008006" key="4">
    <source>
        <dbReference type="Google" id="ProtNLM"/>
    </source>
</evidence>
<feature type="transmembrane region" description="Helical" evidence="1">
    <location>
        <begin position="64"/>
        <end position="81"/>
    </location>
</feature>
<feature type="transmembrane region" description="Helical" evidence="1">
    <location>
        <begin position="33"/>
        <end position="52"/>
    </location>
</feature>